<dbReference type="GO" id="GO:0046983">
    <property type="term" value="F:protein dimerization activity"/>
    <property type="evidence" value="ECO:0007669"/>
    <property type="project" value="InterPro"/>
</dbReference>
<evidence type="ECO:0000256" key="3">
    <source>
        <dbReference type="ARBA" id="ARBA00023163"/>
    </source>
</evidence>
<organism evidence="7 8">
    <name type="scientific">Striga hermonthica</name>
    <name type="common">Purple witchweed</name>
    <name type="synonym">Buchnera hermonthica</name>
    <dbReference type="NCBI Taxonomy" id="68872"/>
    <lineage>
        <taxon>Eukaryota</taxon>
        <taxon>Viridiplantae</taxon>
        <taxon>Streptophyta</taxon>
        <taxon>Embryophyta</taxon>
        <taxon>Tracheophyta</taxon>
        <taxon>Spermatophyta</taxon>
        <taxon>Magnoliopsida</taxon>
        <taxon>eudicotyledons</taxon>
        <taxon>Gunneridae</taxon>
        <taxon>Pentapetalae</taxon>
        <taxon>asterids</taxon>
        <taxon>lamiids</taxon>
        <taxon>Lamiales</taxon>
        <taxon>Orobanchaceae</taxon>
        <taxon>Buchnereae</taxon>
        <taxon>Striga</taxon>
    </lineage>
</organism>
<keyword evidence="8" id="KW-1185">Reference proteome</keyword>
<keyword evidence="4" id="KW-0539">Nucleus</keyword>
<keyword evidence="3" id="KW-0804">Transcription</keyword>
<comment type="caution">
    <text evidence="7">The sequence shown here is derived from an EMBL/GenBank/DDBJ whole genome shotgun (WGS) entry which is preliminary data.</text>
</comment>
<dbReference type="OrthoDB" id="690068at2759"/>
<feature type="domain" description="BHLH" evidence="6">
    <location>
        <begin position="41"/>
        <end position="91"/>
    </location>
</feature>
<feature type="region of interest" description="Disordered" evidence="5">
    <location>
        <begin position="158"/>
        <end position="180"/>
    </location>
</feature>
<protein>
    <submittedName>
        <fullName evidence="7">Transcription factor BIM2</fullName>
    </submittedName>
</protein>
<gene>
    <name evidence="7" type="ORF">SHERM_19948</name>
</gene>
<dbReference type="InterPro" id="IPR011598">
    <property type="entry name" value="bHLH_dom"/>
</dbReference>
<keyword evidence="2" id="KW-0805">Transcription regulation</keyword>
<dbReference type="Gene3D" id="4.10.280.10">
    <property type="entry name" value="Helix-loop-helix DNA-binding domain"/>
    <property type="match status" value="1"/>
</dbReference>
<feature type="region of interest" description="Disordered" evidence="5">
    <location>
        <begin position="227"/>
        <end position="246"/>
    </location>
</feature>
<dbReference type="SMART" id="SM00353">
    <property type="entry name" value="HLH"/>
    <property type="match status" value="1"/>
</dbReference>
<proteinExistence type="predicted"/>
<feature type="compositionally biased region" description="Basic and acidic residues" evidence="5">
    <location>
        <begin position="1"/>
        <end position="19"/>
    </location>
</feature>
<feature type="region of interest" description="Disordered" evidence="5">
    <location>
        <begin position="1"/>
        <end position="51"/>
    </location>
</feature>
<evidence type="ECO:0000256" key="2">
    <source>
        <dbReference type="ARBA" id="ARBA00023015"/>
    </source>
</evidence>
<name>A0A9N7RBB5_STRHE</name>
<dbReference type="EMBL" id="CACSLK010023397">
    <property type="protein sequence ID" value="CAA0822477.1"/>
    <property type="molecule type" value="Genomic_DNA"/>
</dbReference>
<dbReference type="SUPFAM" id="SSF47459">
    <property type="entry name" value="HLH, helix-loop-helix DNA-binding domain"/>
    <property type="match status" value="1"/>
</dbReference>
<accession>A0A9N7RBB5</accession>
<feature type="compositionally biased region" description="Basic and acidic residues" evidence="5">
    <location>
        <begin position="168"/>
        <end position="180"/>
    </location>
</feature>
<evidence type="ECO:0000259" key="6">
    <source>
        <dbReference type="PROSITE" id="PS50888"/>
    </source>
</evidence>
<reference evidence="7" key="1">
    <citation type="submission" date="2019-12" db="EMBL/GenBank/DDBJ databases">
        <authorList>
            <person name="Scholes J."/>
        </authorList>
    </citation>
    <scope>NUCLEOTIDE SEQUENCE</scope>
</reference>
<dbReference type="PANTHER" id="PTHR46412:SF6">
    <property type="entry name" value="TRANSCRIPTION FACTOR BIM2"/>
    <property type="match status" value="1"/>
</dbReference>
<evidence type="ECO:0000256" key="4">
    <source>
        <dbReference type="ARBA" id="ARBA00023242"/>
    </source>
</evidence>
<dbReference type="Proteomes" id="UP001153555">
    <property type="component" value="Unassembled WGS sequence"/>
</dbReference>
<dbReference type="InterPro" id="IPR044295">
    <property type="entry name" value="BIM1/2/3"/>
</dbReference>
<dbReference type="GO" id="GO:0005634">
    <property type="term" value="C:nucleus"/>
    <property type="evidence" value="ECO:0007669"/>
    <property type="project" value="UniProtKB-SubCell"/>
</dbReference>
<evidence type="ECO:0000313" key="8">
    <source>
        <dbReference type="Proteomes" id="UP001153555"/>
    </source>
</evidence>
<evidence type="ECO:0000313" key="7">
    <source>
        <dbReference type="EMBL" id="CAA0822477.1"/>
    </source>
</evidence>
<dbReference type="PROSITE" id="PS50888">
    <property type="entry name" value="BHLH"/>
    <property type="match status" value="1"/>
</dbReference>
<dbReference type="GO" id="GO:0006351">
    <property type="term" value="P:DNA-templated transcription"/>
    <property type="evidence" value="ECO:0007669"/>
    <property type="project" value="InterPro"/>
</dbReference>
<feature type="compositionally biased region" description="Basic residues" evidence="5">
    <location>
        <begin position="36"/>
        <end position="46"/>
    </location>
</feature>
<dbReference type="GO" id="GO:0003700">
    <property type="term" value="F:DNA-binding transcription factor activity"/>
    <property type="evidence" value="ECO:0007669"/>
    <property type="project" value="InterPro"/>
</dbReference>
<evidence type="ECO:0000256" key="5">
    <source>
        <dbReference type="SAM" id="MobiDB-lite"/>
    </source>
</evidence>
<evidence type="ECO:0000256" key="1">
    <source>
        <dbReference type="ARBA" id="ARBA00004123"/>
    </source>
</evidence>
<dbReference type="Pfam" id="PF00010">
    <property type="entry name" value="HLH"/>
    <property type="match status" value="1"/>
</dbReference>
<comment type="subcellular location">
    <subcellularLocation>
        <location evidence="1">Nucleus</location>
    </subcellularLocation>
</comment>
<dbReference type="AlphaFoldDB" id="A0A9N7RBB5"/>
<dbReference type="InterPro" id="IPR036638">
    <property type="entry name" value="HLH_DNA-bd_sf"/>
</dbReference>
<dbReference type="PANTHER" id="PTHR46412">
    <property type="entry name" value="BES1-INTERACTING MYC-LIKE PROTEIN"/>
    <property type="match status" value="1"/>
</dbReference>
<sequence length="246" mass="28205">MMKSGEQHRDEHVNEEIGLKIDAPPSNILPTEGKSRGRSRAMKTKHSVAEQRRRNRINERFQMIRNLIPRSDMKRDTATFLLEVVHYIQFLQEKVQHYERLYQPCSSEAMKLIMPLRNDQWRARSFVEPQNNLPNKPTSMNLFPLANTEKAALNMDSLRGPYSDEQSVDSREAGDGLSCRDDLTVEEGTISISSDFSQGLLNSLEQALESTGLDLSQARISVQIDLGKRASQGREEVDEFQKRRKT</sequence>